<organism evidence="10 11">
    <name type="scientific">Fusarium avenaceum</name>
    <dbReference type="NCBI Taxonomy" id="40199"/>
    <lineage>
        <taxon>Eukaryota</taxon>
        <taxon>Fungi</taxon>
        <taxon>Dikarya</taxon>
        <taxon>Ascomycota</taxon>
        <taxon>Pezizomycotina</taxon>
        <taxon>Sordariomycetes</taxon>
        <taxon>Hypocreomycetidae</taxon>
        <taxon>Hypocreales</taxon>
        <taxon>Nectriaceae</taxon>
        <taxon>Fusarium</taxon>
        <taxon>Fusarium tricinctum species complex</taxon>
    </lineage>
</organism>
<sequence>MGLDSMLNPPGCDTEKGLQSSDFAVGDTGPAAIETYGQERFLTRCGLTLESFERRPQGQQGNELERRMKPRHLNMIAIGCSIGAGFFVGSGGALYKGGPGFVLIDFLLVGVMVFNVVHALGELAVMYPISGGFYIYASRFIDPSWGFATGWNYVLSAAIVLPLELTVCALTIGYWNDTISPGVWITIFLVAIVFINVFGTLGFAEEEFWSSLLKLGATVAFIVISIVLVAGGGPENGPYHEYQGTKLWHEGGGPFKNGIKGFFSVFISATFSFSGTEMIGLAAAEAQNPTKALPKAIKQVFWRITVFYIVGLFFVGLLVSSNDDRLLSEIAYTNTKASPFVLAAEYSGLIGFNHFMNSVILVSVLSIGVSAVYASSRTLTALAQQGYAPSIFTYIDRSGRPLASVIVALVVGLLAYFNLNGQGPTIFYWLQAFSGPAVLTSWGSICLAHIRFRKAWLHNGHSLDEIPFRAIGGIYGSWISLFLIFLVFVAQFYIGIVAPIGHSGMGSAKTFFKNYLTVFFIILFWTIGYLWKRTGWLKISQIDVDTGRRAHDWEYINAYRETVASWPAWRRALHAII</sequence>
<dbReference type="PANTHER" id="PTHR43341:SF12">
    <property type="entry name" value="AMINO ACID TRANSPORTER (EUROFUNG)"/>
    <property type="match status" value="1"/>
</dbReference>
<reference evidence="10" key="1">
    <citation type="submission" date="2021-04" db="EMBL/GenBank/DDBJ databases">
        <title>Draft genome of Fusarium avenaceum strain F156N33, isolated from an atmospheric sample in Virginia.</title>
        <authorList>
            <person name="Yang S."/>
            <person name="Vinatzer B.A."/>
            <person name="Coleman J."/>
        </authorList>
    </citation>
    <scope>NUCLEOTIDE SEQUENCE</scope>
    <source>
        <strain evidence="10">F156N33</strain>
    </source>
</reference>
<dbReference type="EMBL" id="JAGPUO010000031">
    <property type="protein sequence ID" value="KAG5655280.1"/>
    <property type="molecule type" value="Genomic_DNA"/>
</dbReference>
<proteinExistence type="predicted"/>
<dbReference type="FunFam" id="1.20.1740.10:FF:000017">
    <property type="entry name" value="Amino acid permease"/>
    <property type="match status" value="1"/>
</dbReference>
<dbReference type="GO" id="GO:0015171">
    <property type="term" value="F:amino acid transmembrane transporter activity"/>
    <property type="evidence" value="ECO:0007669"/>
    <property type="project" value="TreeGrafter"/>
</dbReference>
<feature type="transmembrane region" description="Helical" evidence="8">
    <location>
        <begin position="73"/>
        <end position="95"/>
    </location>
</feature>
<keyword evidence="2" id="KW-0813">Transport</keyword>
<feature type="transmembrane region" description="Helical" evidence="8">
    <location>
        <begin position="150"/>
        <end position="175"/>
    </location>
</feature>
<evidence type="ECO:0000256" key="7">
    <source>
        <dbReference type="SAM" id="MobiDB-lite"/>
    </source>
</evidence>
<feature type="domain" description="Amino acid permease/ SLC12A" evidence="9">
    <location>
        <begin position="72"/>
        <end position="539"/>
    </location>
</feature>
<feature type="transmembrane region" description="Helical" evidence="8">
    <location>
        <begin position="215"/>
        <end position="233"/>
    </location>
</feature>
<feature type="transmembrane region" description="Helical" evidence="8">
    <location>
        <begin position="426"/>
        <end position="450"/>
    </location>
</feature>
<keyword evidence="6 8" id="KW-0472">Membrane</keyword>
<name>A0A9P7GTX2_9HYPO</name>
<feature type="transmembrane region" description="Helical" evidence="8">
    <location>
        <begin position="471"/>
        <end position="494"/>
    </location>
</feature>
<dbReference type="InterPro" id="IPR050524">
    <property type="entry name" value="APC_YAT"/>
</dbReference>
<feature type="transmembrane region" description="Helical" evidence="8">
    <location>
        <begin position="262"/>
        <end position="284"/>
    </location>
</feature>
<evidence type="ECO:0000313" key="10">
    <source>
        <dbReference type="EMBL" id="KAG5655280.1"/>
    </source>
</evidence>
<dbReference type="PANTHER" id="PTHR43341">
    <property type="entry name" value="AMINO ACID PERMEASE"/>
    <property type="match status" value="1"/>
</dbReference>
<comment type="subcellular location">
    <subcellularLocation>
        <location evidence="1">Membrane</location>
        <topology evidence="1">Multi-pass membrane protein</topology>
    </subcellularLocation>
</comment>
<evidence type="ECO:0000256" key="8">
    <source>
        <dbReference type="SAM" id="Phobius"/>
    </source>
</evidence>
<accession>A0A9P7GTX2</accession>
<keyword evidence="3 8" id="KW-0812">Transmembrane</keyword>
<dbReference type="PIRSF" id="PIRSF006060">
    <property type="entry name" value="AA_transporter"/>
    <property type="match status" value="1"/>
</dbReference>
<evidence type="ECO:0000259" key="9">
    <source>
        <dbReference type="Pfam" id="PF00324"/>
    </source>
</evidence>
<dbReference type="PROSITE" id="PS00218">
    <property type="entry name" value="AMINO_ACID_PERMEASE_1"/>
    <property type="match status" value="1"/>
</dbReference>
<dbReference type="InterPro" id="IPR004840">
    <property type="entry name" value="Amino_acid_permease_CS"/>
</dbReference>
<evidence type="ECO:0000256" key="5">
    <source>
        <dbReference type="ARBA" id="ARBA00022989"/>
    </source>
</evidence>
<dbReference type="GO" id="GO:0016020">
    <property type="term" value="C:membrane"/>
    <property type="evidence" value="ECO:0007669"/>
    <property type="project" value="UniProtKB-SubCell"/>
</dbReference>
<feature type="transmembrane region" description="Helical" evidence="8">
    <location>
        <begin position="402"/>
        <end position="420"/>
    </location>
</feature>
<evidence type="ECO:0000256" key="1">
    <source>
        <dbReference type="ARBA" id="ARBA00004141"/>
    </source>
</evidence>
<evidence type="ECO:0000256" key="6">
    <source>
        <dbReference type="ARBA" id="ARBA00023136"/>
    </source>
</evidence>
<dbReference type="Gene3D" id="1.20.1740.10">
    <property type="entry name" value="Amino acid/polyamine transporter I"/>
    <property type="match status" value="1"/>
</dbReference>
<dbReference type="Pfam" id="PF00324">
    <property type="entry name" value="AA_permease"/>
    <property type="match status" value="1"/>
</dbReference>
<evidence type="ECO:0000256" key="4">
    <source>
        <dbReference type="ARBA" id="ARBA00022970"/>
    </source>
</evidence>
<dbReference type="AlphaFoldDB" id="A0A9P7GTX2"/>
<evidence type="ECO:0000256" key="2">
    <source>
        <dbReference type="ARBA" id="ARBA00022448"/>
    </source>
</evidence>
<feature type="region of interest" description="Disordered" evidence="7">
    <location>
        <begin position="1"/>
        <end position="20"/>
    </location>
</feature>
<keyword evidence="11" id="KW-1185">Reference proteome</keyword>
<feature type="transmembrane region" description="Helical" evidence="8">
    <location>
        <begin position="300"/>
        <end position="319"/>
    </location>
</feature>
<dbReference type="InterPro" id="IPR004841">
    <property type="entry name" value="AA-permease/SLC12A_dom"/>
</dbReference>
<comment type="caution">
    <text evidence="10">The sequence shown here is derived from an EMBL/GenBank/DDBJ whole genome shotgun (WGS) entry which is preliminary data.</text>
</comment>
<feature type="transmembrane region" description="Helical" evidence="8">
    <location>
        <begin position="514"/>
        <end position="531"/>
    </location>
</feature>
<keyword evidence="4" id="KW-0029">Amino-acid transport</keyword>
<gene>
    <name evidence="10" type="ORF">KAF25_010432</name>
</gene>
<protein>
    <recommendedName>
        <fullName evidence="9">Amino acid permease/ SLC12A domain-containing protein</fullName>
    </recommendedName>
</protein>
<feature type="transmembrane region" description="Helical" evidence="8">
    <location>
        <begin position="181"/>
        <end position="203"/>
    </location>
</feature>
<evidence type="ECO:0000313" key="11">
    <source>
        <dbReference type="Proteomes" id="UP000782241"/>
    </source>
</evidence>
<feature type="transmembrane region" description="Helical" evidence="8">
    <location>
        <begin position="101"/>
        <end position="129"/>
    </location>
</feature>
<evidence type="ECO:0000256" key="3">
    <source>
        <dbReference type="ARBA" id="ARBA00022692"/>
    </source>
</evidence>
<keyword evidence="5 8" id="KW-1133">Transmembrane helix</keyword>
<dbReference type="Proteomes" id="UP000782241">
    <property type="component" value="Unassembled WGS sequence"/>
</dbReference>
<feature type="transmembrane region" description="Helical" evidence="8">
    <location>
        <begin position="355"/>
        <end position="374"/>
    </location>
</feature>